<feature type="compositionally biased region" description="Basic and acidic residues" evidence="10">
    <location>
        <begin position="51"/>
        <end position="65"/>
    </location>
</feature>
<feature type="region of interest" description="Disordered" evidence="10">
    <location>
        <begin position="49"/>
        <end position="94"/>
    </location>
</feature>
<proteinExistence type="inferred from homology"/>
<dbReference type="PANTHER" id="PTHR42982">
    <property type="entry name" value="SEC-INDEPENDENT PROTEIN TRANSLOCASE PROTEIN TATA"/>
    <property type="match status" value="1"/>
</dbReference>
<keyword evidence="7 9" id="KW-0811">Translocation</keyword>
<evidence type="ECO:0000256" key="4">
    <source>
        <dbReference type="ARBA" id="ARBA00022692"/>
    </source>
</evidence>
<dbReference type="HAMAP" id="MF_00236">
    <property type="entry name" value="TatA_E"/>
    <property type="match status" value="1"/>
</dbReference>
<keyword evidence="12" id="KW-1185">Reference proteome</keyword>
<dbReference type="RefSeq" id="WP_171182890.1">
    <property type="nucleotide sequence ID" value="NZ_WTPX01000004.1"/>
</dbReference>
<dbReference type="PANTHER" id="PTHR42982:SF1">
    <property type="entry name" value="SEC-INDEPENDENT PROTEIN TRANSLOCASE PROTEIN TATA"/>
    <property type="match status" value="1"/>
</dbReference>
<keyword evidence="6 9" id="KW-1133">Transmembrane helix</keyword>
<evidence type="ECO:0000256" key="3">
    <source>
        <dbReference type="ARBA" id="ARBA00022475"/>
    </source>
</evidence>
<evidence type="ECO:0000313" key="11">
    <source>
        <dbReference type="EMBL" id="NNJ24204.1"/>
    </source>
</evidence>
<accession>A0ABX1V7K5</accession>
<dbReference type="InterPro" id="IPR006312">
    <property type="entry name" value="TatA/E"/>
</dbReference>
<evidence type="ECO:0000256" key="9">
    <source>
        <dbReference type="HAMAP-Rule" id="MF_00236"/>
    </source>
</evidence>
<keyword evidence="5 9" id="KW-0653">Protein transport</keyword>
<name>A0ABX1V7K5_9PLAN</name>
<evidence type="ECO:0000256" key="2">
    <source>
        <dbReference type="ARBA" id="ARBA00022448"/>
    </source>
</evidence>
<evidence type="ECO:0000256" key="10">
    <source>
        <dbReference type="SAM" id="MobiDB-lite"/>
    </source>
</evidence>
<comment type="function">
    <text evidence="9">Part of the twin-arginine translocation (Tat) system that transports large folded proteins containing a characteristic twin-arginine motif in their signal peptide across membranes. TatA could form the protein-conducting channel of the Tat system.</text>
</comment>
<organism evidence="11 12">
    <name type="scientific">Alienimonas chondri</name>
    <dbReference type="NCBI Taxonomy" id="2681879"/>
    <lineage>
        <taxon>Bacteria</taxon>
        <taxon>Pseudomonadati</taxon>
        <taxon>Planctomycetota</taxon>
        <taxon>Planctomycetia</taxon>
        <taxon>Planctomycetales</taxon>
        <taxon>Planctomycetaceae</taxon>
        <taxon>Alienimonas</taxon>
    </lineage>
</organism>
<reference evidence="11 12" key="1">
    <citation type="journal article" date="2020" name="Syst. Appl. Microbiol.">
        <title>Alienimonas chondri sp. nov., a novel planctomycete isolated from the biofilm of the red alga Chondrus crispus.</title>
        <authorList>
            <person name="Vitorino I."/>
            <person name="Albuquerque L."/>
            <person name="Wiegand S."/>
            <person name="Kallscheuer N."/>
            <person name="da Costa M.S."/>
            <person name="Lobo-da-Cunha A."/>
            <person name="Jogler C."/>
            <person name="Lage O.M."/>
        </authorList>
    </citation>
    <scope>NUCLEOTIDE SEQUENCE [LARGE SCALE GENOMIC DNA]</scope>
    <source>
        <strain evidence="11 12">LzC2</strain>
    </source>
</reference>
<comment type="caution">
    <text evidence="11">The sequence shown here is derived from an EMBL/GenBank/DDBJ whole genome shotgun (WGS) entry which is preliminary data.</text>
</comment>
<evidence type="ECO:0000256" key="8">
    <source>
        <dbReference type="ARBA" id="ARBA00023136"/>
    </source>
</evidence>
<evidence type="ECO:0000256" key="6">
    <source>
        <dbReference type="ARBA" id="ARBA00022989"/>
    </source>
</evidence>
<keyword evidence="4 9" id="KW-0812">Transmembrane</keyword>
<protein>
    <recommendedName>
        <fullName evidence="9">Sec-independent protein translocase protein TatA</fullName>
    </recommendedName>
</protein>
<dbReference type="InterPro" id="IPR003369">
    <property type="entry name" value="TatA/B/E"/>
</dbReference>
<comment type="subunit">
    <text evidence="9">Forms a complex with TatC.</text>
</comment>
<dbReference type="Proteomes" id="UP000609651">
    <property type="component" value="Unassembled WGS sequence"/>
</dbReference>
<evidence type="ECO:0000313" key="12">
    <source>
        <dbReference type="Proteomes" id="UP000609651"/>
    </source>
</evidence>
<dbReference type="Pfam" id="PF02416">
    <property type="entry name" value="TatA_B_E"/>
    <property type="match status" value="1"/>
</dbReference>
<comment type="similarity">
    <text evidence="9">Belongs to the TatA/E family.</text>
</comment>
<keyword evidence="3 9" id="KW-1003">Cell membrane</keyword>
<keyword evidence="2 9" id="KW-0813">Transport</keyword>
<evidence type="ECO:0000256" key="1">
    <source>
        <dbReference type="ARBA" id="ARBA00004162"/>
    </source>
</evidence>
<evidence type="ECO:0000256" key="5">
    <source>
        <dbReference type="ARBA" id="ARBA00022927"/>
    </source>
</evidence>
<keyword evidence="8 9" id="KW-0472">Membrane</keyword>
<sequence length="94" mass="9829">MPFFGGGIGAPEVLIFGTIALLLFGKRLPEVARSLGQGVGQFKKGLSGLQEEFHKASEPPPKKPEPAAVGATASADEDREEWSAPAFSPPPENA</sequence>
<dbReference type="EMBL" id="WTPX01000004">
    <property type="protein sequence ID" value="NNJ24204.1"/>
    <property type="molecule type" value="Genomic_DNA"/>
</dbReference>
<evidence type="ECO:0000256" key="7">
    <source>
        <dbReference type="ARBA" id="ARBA00023010"/>
    </source>
</evidence>
<gene>
    <name evidence="11" type="primary">tatA_1</name>
    <name evidence="9" type="synonym">tatA</name>
    <name evidence="11" type="ORF">LzC2_02540</name>
</gene>
<dbReference type="Gene3D" id="1.20.5.3310">
    <property type="match status" value="1"/>
</dbReference>
<comment type="subcellular location">
    <subcellularLocation>
        <location evidence="1 9">Cell membrane</location>
        <topology evidence="1 9">Single-pass membrane protein</topology>
    </subcellularLocation>
</comment>